<dbReference type="SUPFAM" id="SSF49373">
    <property type="entry name" value="Invasin/intimin cell-adhesion fragments"/>
    <property type="match status" value="1"/>
</dbReference>
<sequence>MKKKTIVLSLFSAALFATLPMIEPFNVFGDTNVVEAASNASHSEAIKVSKYGNVVKDDYPMWRNFKWVKKSDTKNLFNQTVFVKFQYDHSNGSSYYSLYNQKNEWLGYVNSKAVKMASGKQGNGIKVNKTVQVKENNYPIHQNFGWKKKNDSKNLKNQSLTVKYEYNHFNGSTYYSLYNQTGDWEGYINQKGVTENIEKAKPAQGDAIKVNKYVTVANGNYDMYRNFSWKKKNKASSFINQTLEVKYEYRHQNGMTYYSTYDNQGEWQGYINAKAAKEVGAEGPHYKYNKYVSLKNEKVVAYREFKDLTNNVTVESKRRETPILAKGFYKHFSGENFYSLYQGNKWLGYVAESDLKLDVSEAGKGYKVSKKVVVADTKQKTYQNFNWKTKHATKDLEKKVFTVTRVYSHLNGADYYSLFDDNNTWYGYVNSKFVKGVVPTLKGVEDKTIYLSDKTFEPLKGVEATDYNGKKLEVKVADGAVDMKKTGVYVLTYSTRDSDGNLSESKATITLIDDHAPVFSEIKDVTMNQTPKDFDAKENISVKDFSGDVIDYQVSGEVNTKKAGKYELVYTAKDKRNHTTTVKRTITVKKVAEPILSGVKNTSVKKSEKTIDLLKGIEATDYNGKSLEVSITGNVNMEKSGIYELVYTAKDDVDQIVTAKRQVEVINDIKPVITGASDKKQNILVGSFDPKEGVSATDSDGNSLDINVSGEVNPAELGKYELIYQVKDKAGNETKVNRLVEIFEVQPESVIIMGDSKEKVGRTTQMVANVQPTDARNKDVVWVSSNPEVATVDVTGHVTAIKEGFTTISATTSNGVVGSKELAVSNDLSGRLFISGTASINNAITSLTFNFNSSEKETLNVKRIEVSEGLYLTNTVFTEAQLAEKGISSVISPYSSFGLTVSNRFGWDREKVVVKLTVATDDGIEKTFETRPR</sequence>
<dbReference type="AlphaFoldDB" id="A0AAW8U5M3"/>
<dbReference type="SMART" id="SM00635">
    <property type="entry name" value="BID_2"/>
    <property type="match status" value="1"/>
</dbReference>
<protein>
    <submittedName>
        <fullName evidence="2">DUF5011 domain-containing protein</fullName>
    </submittedName>
</protein>
<reference evidence="2" key="1">
    <citation type="submission" date="2023-03" db="EMBL/GenBank/DDBJ databases">
        <authorList>
            <person name="Shen W."/>
            <person name="Cai J."/>
        </authorList>
    </citation>
    <scope>NUCLEOTIDE SEQUENCE</scope>
    <source>
        <strain evidence="2">P96-3</strain>
    </source>
</reference>
<dbReference type="InterPro" id="IPR032179">
    <property type="entry name" value="Cry22Aa_Ig-like"/>
</dbReference>
<dbReference type="RefSeq" id="WP_311985082.1">
    <property type="nucleotide sequence ID" value="NZ_JARQBZ010000008.1"/>
</dbReference>
<comment type="caution">
    <text evidence="2">The sequence shown here is derived from an EMBL/GenBank/DDBJ whole genome shotgun (WGS) entry which is preliminary data.</text>
</comment>
<dbReference type="EMBL" id="JARQBZ010000008">
    <property type="protein sequence ID" value="MDT2833509.1"/>
    <property type="molecule type" value="Genomic_DNA"/>
</dbReference>
<dbReference type="InterPro" id="IPR013783">
    <property type="entry name" value="Ig-like_fold"/>
</dbReference>
<dbReference type="Pfam" id="PF02368">
    <property type="entry name" value="Big_2"/>
    <property type="match status" value="1"/>
</dbReference>
<organism evidence="2 3">
    <name type="scientific">Vagococcus carniphilus</name>
    <dbReference type="NCBI Taxonomy" id="218144"/>
    <lineage>
        <taxon>Bacteria</taxon>
        <taxon>Bacillati</taxon>
        <taxon>Bacillota</taxon>
        <taxon>Bacilli</taxon>
        <taxon>Lactobacillales</taxon>
        <taxon>Enterococcaceae</taxon>
        <taxon>Vagococcus</taxon>
    </lineage>
</organism>
<accession>A0AAW8U5M3</accession>
<dbReference type="Proteomes" id="UP001268577">
    <property type="component" value="Unassembled WGS sequence"/>
</dbReference>
<gene>
    <name evidence="2" type="ORF">P7H70_05530</name>
</gene>
<dbReference type="InterPro" id="IPR003343">
    <property type="entry name" value="Big_2"/>
</dbReference>
<evidence type="ECO:0000259" key="1">
    <source>
        <dbReference type="SMART" id="SM00635"/>
    </source>
</evidence>
<name>A0AAW8U5M3_9ENTE</name>
<dbReference type="Pfam" id="PF16403">
    <property type="entry name" value="Bact_surface_Ig-like"/>
    <property type="match status" value="4"/>
</dbReference>
<dbReference type="Gene3D" id="2.60.40.1080">
    <property type="match status" value="1"/>
</dbReference>
<dbReference type="InterPro" id="IPR008964">
    <property type="entry name" value="Invasin/intimin_cell_adhesion"/>
</dbReference>
<evidence type="ECO:0000313" key="3">
    <source>
        <dbReference type="Proteomes" id="UP001268577"/>
    </source>
</evidence>
<proteinExistence type="predicted"/>
<dbReference type="Gene3D" id="2.60.40.10">
    <property type="entry name" value="Immunoglobulins"/>
    <property type="match status" value="4"/>
</dbReference>
<feature type="domain" description="BIG2" evidence="1">
    <location>
        <begin position="746"/>
        <end position="821"/>
    </location>
</feature>
<evidence type="ECO:0000313" key="2">
    <source>
        <dbReference type="EMBL" id="MDT2833509.1"/>
    </source>
</evidence>